<accession>A0A645CNE0</accession>
<keyword evidence="1" id="KW-0472">Membrane</keyword>
<evidence type="ECO:0000256" key="1">
    <source>
        <dbReference type="SAM" id="Phobius"/>
    </source>
</evidence>
<keyword evidence="1" id="KW-1133">Transmembrane helix</keyword>
<reference evidence="2" key="1">
    <citation type="submission" date="2019-08" db="EMBL/GenBank/DDBJ databases">
        <authorList>
            <person name="Kucharzyk K."/>
            <person name="Murdoch R.W."/>
            <person name="Higgins S."/>
            <person name="Loffler F."/>
        </authorList>
    </citation>
    <scope>NUCLEOTIDE SEQUENCE</scope>
</reference>
<feature type="transmembrane region" description="Helical" evidence="1">
    <location>
        <begin position="302"/>
        <end position="319"/>
    </location>
</feature>
<organism evidence="2">
    <name type="scientific">bioreactor metagenome</name>
    <dbReference type="NCBI Taxonomy" id="1076179"/>
    <lineage>
        <taxon>unclassified sequences</taxon>
        <taxon>metagenomes</taxon>
        <taxon>ecological metagenomes</taxon>
    </lineage>
</organism>
<gene>
    <name evidence="2" type="ORF">SDC9_125439</name>
</gene>
<keyword evidence="1" id="KW-0812">Transmembrane</keyword>
<sequence length="320" mass="35274">MVLMALPLGAVFVSVFPICALSKRAVKTETALIGLDSVEKYCNTAAVAFNDSEVFPSKGIKVTIVRAYGSHRIDKTILYAAKIFKKIGGPLATVFENSVSSIGGEITTDIEILEISPDGICAKIDGQEVFIGNKEYMLSYDFGYIKDQIDQVFENSVGRIMYMAIEDEIAAKFYIRYAISTGFEKLLRQLGSVGICASIRSCDPNIDNELLKHLLKKGDYPVGILKTPEAAKTHPVSPREDSGIVCTSTTANMLRGFILADKIKQRISANTLVKFISLLLGVFMVVFLYITGFSDKLDTFRMLLYHGLWLLPIIIPSLVE</sequence>
<feature type="transmembrane region" description="Helical" evidence="1">
    <location>
        <begin position="272"/>
        <end position="290"/>
    </location>
</feature>
<proteinExistence type="predicted"/>
<dbReference type="EMBL" id="VSSQ01028634">
    <property type="protein sequence ID" value="MPM78428.1"/>
    <property type="molecule type" value="Genomic_DNA"/>
</dbReference>
<evidence type="ECO:0000313" key="2">
    <source>
        <dbReference type="EMBL" id="MPM78428.1"/>
    </source>
</evidence>
<protein>
    <submittedName>
        <fullName evidence="2">Uncharacterized protein</fullName>
    </submittedName>
</protein>
<name>A0A645CNE0_9ZZZZ</name>
<dbReference type="AlphaFoldDB" id="A0A645CNE0"/>
<comment type="caution">
    <text evidence="2">The sequence shown here is derived from an EMBL/GenBank/DDBJ whole genome shotgun (WGS) entry which is preliminary data.</text>
</comment>